<dbReference type="GO" id="GO:0016887">
    <property type="term" value="F:ATP hydrolysis activity"/>
    <property type="evidence" value="ECO:0007669"/>
    <property type="project" value="InterPro"/>
</dbReference>
<dbReference type="CDD" id="cd03216">
    <property type="entry name" value="ABC_Carb_Monos_I"/>
    <property type="match status" value="1"/>
</dbReference>
<dbReference type="OrthoDB" id="9771863at2"/>
<keyword evidence="11" id="KW-1185">Reference proteome</keyword>
<evidence type="ECO:0000256" key="1">
    <source>
        <dbReference type="ARBA" id="ARBA00004202"/>
    </source>
</evidence>
<dbReference type="FunFam" id="3.40.50.300:FF:000127">
    <property type="entry name" value="Ribose import ATP-binding protein RbsA"/>
    <property type="match status" value="1"/>
</dbReference>
<dbReference type="InterPro" id="IPR027417">
    <property type="entry name" value="P-loop_NTPase"/>
</dbReference>
<dbReference type="Pfam" id="PF00005">
    <property type="entry name" value="ABC_tran"/>
    <property type="match status" value="2"/>
</dbReference>
<name>G5IIJ6_9FIRM</name>
<dbReference type="EMBL" id="ADLN01000092">
    <property type="protein sequence ID" value="EHI58631.1"/>
    <property type="molecule type" value="Genomic_DNA"/>
</dbReference>
<evidence type="ECO:0000256" key="2">
    <source>
        <dbReference type="ARBA" id="ARBA00022448"/>
    </source>
</evidence>
<dbReference type="SMART" id="SM00382">
    <property type="entry name" value="AAA"/>
    <property type="match status" value="1"/>
</dbReference>
<evidence type="ECO:0000256" key="8">
    <source>
        <dbReference type="ARBA" id="ARBA00023136"/>
    </source>
</evidence>
<evidence type="ECO:0000256" key="3">
    <source>
        <dbReference type="ARBA" id="ARBA00022475"/>
    </source>
</evidence>
<organism evidence="10 11">
    <name type="scientific">Hungatella hathewayi WAL-18680</name>
    <dbReference type="NCBI Taxonomy" id="742737"/>
    <lineage>
        <taxon>Bacteria</taxon>
        <taxon>Bacillati</taxon>
        <taxon>Bacillota</taxon>
        <taxon>Clostridia</taxon>
        <taxon>Lachnospirales</taxon>
        <taxon>Lachnospiraceae</taxon>
        <taxon>Hungatella</taxon>
    </lineage>
</organism>
<reference evidence="10 11" key="1">
    <citation type="submission" date="2011-08" db="EMBL/GenBank/DDBJ databases">
        <title>The Genome Sequence of Clostridium hathewayi WAL-18680.</title>
        <authorList>
            <consortium name="The Broad Institute Genome Sequencing Platform"/>
            <person name="Earl A."/>
            <person name="Ward D."/>
            <person name="Feldgarden M."/>
            <person name="Gevers D."/>
            <person name="Finegold S.M."/>
            <person name="Summanen P.H."/>
            <person name="Molitoris D.R."/>
            <person name="Song M."/>
            <person name="Daigneault M."/>
            <person name="Allen-Vercoe E."/>
            <person name="Young S.K."/>
            <person name="Zeng Q."/>
            <person name="Gargeya S."/>
            <person name="Fitzgerald M."/>
            <person name="Haas B."/>
            <person name="Abouelleil A."/>
            <person name="Alvarado L."/>
            <person name="Arachchi H.M."/>
            <person name="Berlin A."/>
            <person name="Brown A."/>
            <person name="Chapman S.B."/>
            <person name="Chen Z."/>
            <person name="Dunbar C."/>
            <person name="Freedman E."/>
            <person name="Gearin G."/>
            <person name="Gellesch M."/>
            <person name="Goldberg J."/>
            <person name="Griggs A."/>
            <person name="Gujja S."/>
            <person name="Heiman D."/>
            <person name="Howarth C."/>
            <person name="Larson L."/>
            <person name="Lui A."/>
            <person name="MacDonald P.J.P."/>
            <person name="Montmayeur A."/>
            <person name="Murphy C."/>
            <person name="Neiman D."/>
            <person name="Pearson M."/>
            <person name="Priest M."/>
            <person name="Roberts A."/>
            <person name="Saif S."/>
            <person name="Shea T."/>
            <person name="Shenoy N."/>
            <person name="Sisk P."/>
            <person name="Stolte C."/>
            <person name="Sykes S."/>
            <person name="Wortman J."/>
            <person name="Nusbaum C."/>
            <person name="Birren B."/>
        </authorList>
    </citation>
    <scope>NUCLEOTIDE SEQUENCE [LARGE SCALE GENOMIC DNA]</scope>
    <source>
        <strain evidence="10 11">WAL-18680</strain>
    </source>
</reference>
<keyword evidence="8" id="KW-0472">Membrane</keyword>
<keyword evidence="6" id="KW-0067">ATP-binding</keyword>
<accession>G5IIJ6</accession>
<evidence type="ECO:0000313" key="10">
    <source>
        <dbReference type="EMBL" id="EHI58631.1"/>
    </source>
</evidence>
<keyword evidence="7" id="KW-1278">Translocase</keyword>
<dbReference type="InterPro" id="IPR003439">
    <property type="entry name" value="ABC_transporter-like_ATP-bd"/>
</dbReference>
<keyword evidence="5" id="KW-0547">Nucleotide-binding</keyword>
<evidence type="ECO:0000256" key="7">
    <source>
        <dbReference type="ARBA" id="ARBA00022967"/>
    </source>
</evidence>
<evidence type="ECO:0000256" key="4">
    <source>
        <dbReference type="ARBA" id="ARBA00022737"/>
    </source>
</evidence>
<dbReference type="Gene3D" id="3.40.50.300">
    <property type="entry name" value="P-loop containing nucleotide triphosphate hydrolases"/>
    <property type="match status" value="2"/>
</dbReference>
<dbReference type="InterPro" id="IPR050107">
    <property type="entry name" value="ABC_carbohydrate_import_ATPase"/>
</dbReference>
<evidence type="ECO:0000313" key="11">
    <source>
        <dbReference type="Proteomes" id="UP000005384"/>
    </source>
</evidence>
<dbReference type="RefSeq" id="WP_006781304.1">
    <property type="nucleotide sequence ID" value="NZ_CP040506.1"/>
</dbReference>
<dbReference type="CDD" id="cd03215">
    <property type="entry name" value="ABC_Carb_Monos_II"/>
    <property type="match status" value="1"/>
</dbReference>
<dbReference type="PATRIC" id="fig|742737.3.peg.3303"/>
<dbReference type="InterPro" id="IPR003593">
    <property type="entry name" value="AAA+_ATPase"/>
</dbReference>
<dbReference type="HOGENOM" id="CLU_000604_92_0_9"/>
<comment type="caution">
    <text evidence="10">The sequence shown here is derived from an EMBL/GenBank/DDBJ whole genome shotgun (WGS) entry which is preliminary data.</text>
</comment>
<sequence>MKEEYVIELKNISKVFPGGVTANNDISIQIRRGEIHSIVGENGAGKSTLMSILYGLSPQTSGQIFIRGKEVRFSSSKEAIAMGLGMVHQHFMLIPKFTVVQNIILGMEPGNKMNIDYRSAREKVVQLSEQYALNIDPDAKVADISVPMQQRIEILKVLYREAEILIFDEPTAVLTPQEIDEFCEILMRLRGQGKTILFISHKLAEVMKVSDRISVIRQGELITTKDVGDTDEKRLSVLMVGRETHLGGGQRETVAHPDTLLELKDVSYSHEGVQKLRGVNFQVRAGEIVGVAGVDGNGQEELVDIICGKRRADSGTIRFIDSDLSTKSIKEIKNLGLSTIYQDRHKDGLVLPYSVEENLILGYQDKKDFLKRNLFLNKKRMDENAARLIEQYDIRCGSMQSPAGTLSGGNQQKIILAREISSNPKLIMPVQPTRGLDLGAIEFVHKKLVEQRNLGKGILLFSLELDEILQLSDRIAVIFKGEIITVLENKHLTKETLGAYMLGVGGKEAAHAQEV</sequence>
<gene>
    <name evidence="10" type="ORF">HMPREF9473_03324</name>
</gene>
<keyword evidence="4" id="KW-0677">Repeat</keyword>
<keyword evidence="2" id="KW-0813">Transport</keyword>
<comment type="subcellular location">
    <subcellularLocation>
        <location evidence="1">Cell membrane</location>
        <topology evidence="1">Peripheral membrane protein</topology>
    </subcellularLocation>
</comment>
<dbReference type="InterPro" id="IPR017871">
    <property type="entry name" value="ABC_transporter-like_CS"/>
</dbReference>
<feature type="domain" description="ABC transporter" evidence="9">
    <location>
        <begin position="7"/>
        <end position="243"/>
    </location>
</feature>
<evidence type="ECO:0000256" key="6">
    <source>
        <dbReference type="ARBA" id="ARBA00022840"/>
    </source>
</evidence>
<dbReference type="PROSITE" id="PS50893">
    <property type="entry name" value="ABC_TRANSPORTER_2"/>
    <property type="match status" value="2"/>
</dbReference>
<proteinExistence type="predicted"/>
<evidence type="ECO:0000256" key="5">
    <source>
        <dbReference type="ARBA" id="ARBA00022741"/>
    </source>
</evidence>
<protein>
    <recommendedName>
        <fullName evidence="9">ABC transporter domain-containing protein</fullName>
    </recommendedName>
</protein>
<keyword evidence="3" id="KW-1003">Cell membrane</keyword>
<feature type="domain" description="ABC transporter" evidence="9">
    <location>
        <begin position="261"/>
        <end position="505"/>
    </location>
</feature>
<dbReference type="PANTHER" id="PTHR43790">
    <property type="entry name" value="CARBOHYDRATE TRANSPORT ATP-BINDING PROTEIN MG119-RELATED"/>
    <property type="match status" value="1"/>
</dbReference>
<dbReference type="PROSITE" id="PS00211">
    <property type="entry name" value="ABC_TRANSPORTER_1"/>
    <property type="match status" value="1"/>
</dbReference>
<evidence type="ECO:0000259" key="9">
    <source>
        <dbReference type="PROSITE" id="PS50893"/>
    </source>
</evidence>
<dbReference type="PANTHER" id="PTHR43790:SF4">
    <property type="entry name" value="GUANOSINE IMPORT ATP-BINDING PROTEIN NUPO"/>
    <property type="match status" value="1"/>
</dbReference>
<dbReference type="GO" id="GO:0005524">
    <property type="term" value="F:ATP binding"/>
    <property type="evidence" value="ECO:0007669"/>
    <property type="project" value="UniProtKB-KW"/>
</dbReference>
<dbReference type="SUPFAM" id="SSF52540">
    <property type="entry name" value="P-loop containing nucleoside triphosphate hydrolases"/>
    <property type="match status" value="2"/>
</dbReference>
<dbReference type="GO" id="GO:0005886">
    <property type="term" value="C:plasma membrane"/>
    <property type="evidence" value="ECO:0007669"/>
    <property type="project" value="UniProtKB-SubCell"/>
</dbReference>
<dbReference type="AlphaFoldDB" id="G5IIJ6"/>
<dbReference type="Proteomes" id="UP000005384">
    <property type="component" value="Unassembled WGS sequence"/>
</dbReference>